<dbReference type="SMART" id="SM00422">
    <property type="entry name" value="HTH_MERR"/>
    <property type="match status" value="1"/>
</dbReference>
<keyword evidence="3" id="KW-0804">Transcription</keyword>
<evidence type="ECO:0000256" key="1">
    <source>
        <dbReference type="ARBA" id="ARBA00023015"/>
    </source>
</evidence>
<dbReference type="SUPFAM" id="SSF46955">
    <property type="entry name" value="Putative DNA-binding domain"/>
    <property type="match status" value="1"/>
</dbReference>
<dbReference type="PROSITE" id="PS00552">
    <property type="entry name" value="HTH_MERR_1"/>
    <property type="match status" value="1"/>
</dbReference>
<dbReference type="PANTHER" id="PTHR30204:SF94">
    <property type="entry name" value="HEAVY METAL-DEPENDENT TRANSCRIPTIONAL REGULATOR HI_0293-RELATED"/>
    <property type="match status" value="1"/>
</dbReference>
<dbReference type="AlphaFoldDB" id="A0A7W5BF54"/>
<proteinExistence type="predicted"/>
<dbReference type="PANTHER" id="PTHR30204">
    <property type="entry name" value="REDOX-CYCLING DRUG-SENSING TRANSCRIPTIONAL ACTIVATOR SOXR"/>
    <property type="match status" value="1"/>
</dbReference>
<accession>A0A7W5BF54</accession>
<gene>
    <name evidence="6" type="ORF">FHS03_004842</name>
</gene>
<dbReference type="GO" id="GO:0003700">
    <property type="term" value="F:DNA-binding transcription factor activity"/>
    <property type="evidence" value="ECO:0007669"/>
    <property type="project" value="InterPro"/>
</dbReference>
<dbReference type="Pfam" id="PF00376">
    <property type="entry name" value="MerR"/>
    <property type="match status" value="1"/>
</dbReference>
<evidence type="ECO:0000256" key="4">
    <source>
        <dbReference type="SAM" id="Coils"/>
    </source>
</evidence>
<dbReference type="InterPro" id="IPR047057">
    <property type="entry name" value="MerR_fam"/>
</dbReference>
<dbReference type="PROSITE" id="PS50937">
    <property type="entry name" value="HTH_MERR_2"/>
    <property type="match status" value="1"/>
</dbReference>
<keyword evidence="1" id="KW-0805">Transcription regulation</keyword>
<evidence type="ECO:0000256" key="2">
    <source>
        <dbReference type="ARBA" id="ARBA00023125"/>
    </source>
</evidence>
<feature type="coiled-coil region" evidence="4">
    <location>
        <begin position="84"/>
        <end position="111"/>
    </location>
</feature>
<dbReference type="InterPro" id="IPR000551">
    <property type="entry name" value="MerR-type_HTH_dom"/>
</dbReference>
<dbReference type="InterPro" id="IPR009061">
    <property type="entry name" value="DNA-bd_dom_put_sf"/>
</dbReference>
<dbReference type="PRINTS" id="PR00040">
    <property type="entry name" value="HTHMERR"/>
</dbReference>
<dbReference type="InterPro" id="IPR015358">
    <property type="entry name" value="Tscrpt_reg_MerR_DNA-bd"/>
</dbReference>
<comment type="caution">
    <text evidence="6">The sequence shown here is derived from an EMBL/GenBank/DDBJ whole genome shotgun (WGS) entry which is preliminary data.</text>
</comment>
<keyword evidence="7" id="KW-1185">Reference proteome</keyword>
<organism evidence="6 7">
    <name type="scientific">Pseudoduganella violacea</name>
    <dbReference type="NCBI Taxonomy" id="1715466"/>
    <lineage>
        <taxon>Bacteria</taxon>
        <taxon>Pseudomonadati</taxon>
        <taxon>Pseudomonadota</taxon>
        <taxon>Betaproteobacteria</taxon>
        <taxon>Burkholderiales</taxon>
        <taxon>Oxalobacteraceae</taxon>
        <taxon>Telluria group</taxon>
        <taxon>Pseudoduganella</taxon>
    </lineage>
</organism>
<keyword evidence="4" id="KW-0175">Coiled coil</keyword>
<name>A0A7W5BF54_9BURK</name>
<evidence type="ECO:0000256" key="3">
    <source>
        <dbReference type="ARBA" id="ARBA00023163"/>
    </source>
</evidence>
<reference evidence="6 7" key="1">
    <citation type="submission" date="2020-08" db="EMBL/GenBank/DDBJ databases">
        <title>Genomic Encyclopedia of Type Strains, Phase III (KMG-III): the genomes of soil and plant-associated and newly described type strains.</title>
        <authorList>
            <person name="Whitman W."/>
        </authorList>
    </citation>
    <scope>NUCLEOTIDE SEQUENCE [LARGE SCALE GENOMIC DNA]</scope>
    <source>
        <strain evidence="6 7">CECT 8897</strain>
    </source>
</reference>
<evidence type="ECO:0000313" key="6">
    <source>
        <dbReference type="EMBL" id="MBB3121750.1"/>
    </source>
</evidence>
<dbReference type="RefSeq" id="WP_183443435.1">
    <property type="nucleotide sequence ID" value="NZ_JACHXD010000019.1"/>
</dbReference>
<dbReference type="EMBL" id="JACHXD010000019">
    <property type="protein sequence ID" value="MBB3121750.1"/>
    <property type="molecule type" value="Genomic_DNA"/>
</dbReference>
<dbReference type="Pfam" id="PF09278">
    <property type="entry name" value="MerR-DNA-bind"/>
    <property type="match status" value="1"/>
</dbReference>
<keyword evidence="2 6" id="KW-0238">DNA-binding</keyword>
<dbReference type="Proteomes" id="UP000541535">
    <property type="component" value="Unassembled WGS sequence"/>
</dbReference>
<feature type="domain" description="HTH merR-type" evidence="5">
    <location>
        <begin position="1"/>
        <end position="69"/>
    </location>
</feature>
<dbReference type="Gene3D" id="1.10.1660.10">
    <property type="match status" value="1"/>
</dbReference>
<sequence>MNISSVAKTSGVSAKMIRHYELIGLIPTVRRTQSGYRTYCQHHVDNLRLIRAALNLGFHTHDIGILVALKADRSVHGAVGRCHAEQYLAKLEEKARDMAQLKNALHILIEHCVSNLTVESGIQGDKKHHPQGAARPACCSAGSHAELGPNLPTFMAFLRMWPDLP</sequence>
<evidence type="ECO:0000313" key="7">
    <source>
        <dbReference type="Proteomes" id="UP000541535"/>
    </source>
</evidence>
<protein>
    <submittedName>
        <fullName evidence="6">DNA-binding transcriptional MerR regulator</fullName>
    </submittedName>
</protein>
<evidence type="ECO:0000259" key="5">
    <source>
        <dbReference type="PROSITE" id="PS50937"/>
    </source>
</evidence>
<dbReference type="GO" id="GO:0003677">
    <property type="term" value="F:DNA binding"/>
    <property type="evidence" value="ECO:0007669"/>
    <property type="project" value="UniProtKB-KW"/>
</dbReference>